<dbReference type="GO" id="GO:0005737">
    <property type="term" value="C:cytoplasm"/>
    <property type="evidence" value="ECO:0007669"/>
    <property type="project" value="TreeGrafter"/>
</dbReference>
<dbReference type="InterPro" id="IPR050126">
    <property type="entry name" value="Ap4A_hydrolase"/>
</dbReference>
<dbReference type="InterPro" id="IPR029052">
    <property type="entry name" value="Metallo-depent_PP-like"/>
</dbReference>
<dbReference type="GO" id="GO:0016791">
    <property type="term" value="F:phosphatase activity"/>
    <property type="evidence" value="ECO:0007669"/>
    <property type="project" value="TreeGrafter"/>
</dbReference>
<dbReference type="OrthoDB" id="9779903at2"/>
<dbReference type="PANTHER" id="PTHR42850">
    <property type="entry name" value="METALLOPHOSPHOESTERASE"/>
    <property type="match status" value="1"/>
</dbReference>
<dbReference type="AlphaFoldDB" id="A0A1H3YWR7"/>
<dbReference type="GO" id="GO:0110154">
    <property type="term" value="P:RNA decapping"/>
    <property type="evidence" value="ECO:0007669"/>
    <property type="project" value="TreeGrafter"/>
</dbReference>
<sequence>MRNLNDYKRVISIGDIHGQYEKFKELWEKIGFQYEEDLVILHGDYIDRGDGSVAVLQCVKSLVEQYKNVIALQGNHEDFMVGFFCDYSLDELAGRYVYHSWLDNGGEITLKQLKKLDRAEVYRLLKFAQELPLYADLGECFFVHAGVNPYGPSEDGDYLWIRRAFLRDYKGRQRVVAGHTPVQYMDGDCRVPLLLPNNILLVDTGTALGCELSAVNVLNLTYVQSGDESVEWKPVKKLNEVRMQW</sequence>
<evidence type="ECO:0000313" key="2">
    <source>
        <dbReference type="EMBL" id="SEA15959.1"/>
    </source>
</evidence>
<proteinExistence type="predicted"/>
<dbReference type="SUPFAM" id="SSF56300">
    <property type="entry name" value="Metallo-dependent phosphatases"/>
    <property type="match status" value="1"/>
</dbReference>
<accession>A0A1H3YWR7</accession>
<dbReference type="EMBL" id="FNQG01000009">
    <property type="protein sequence ID" value="SEA15959.1"/>
    <property type="molecule type" value="Genomic_DNA"/>
</dbReference>
<dbReference type="PANTHER" id="PTHR42850:SF4">
    <property type="entry name" value="ZINC-DEPENDENT ENDOPOLYPHOSPHATASE"/>
    <property type="match status" value="1"/>
</dbReference>
<gene>
    <name evidence="2" type="ORF">SAMN05660648_02182</name>
</gene>
<dbReference type="GO" id="GO:0008803">
    <property type="term" value="F:bis(5'-nucleosyl)-tetraphosphatase (symmetrical) activity"/>
    <property type="evidence" value="ECO:0007669"/>
    <property type="project" value="TreeGrafter"/>
</dbReference>
<dbReference type="InterPro" id="IPR004843">
    <property type="entry name" value="Calcineurin-like_PHP"/>
</dbReference>
<name>A0A1H3YWR7_SELRU</name>
<dbReference type="RefSeq" id="WP_074672712.1">
    <property type="nucleotide sequence ID" value="NZ_FNQG01000009.1"/>
</dbReference>
<protein>
    <submittedName>
        <fullName evidence="2">Serine/threonine protein phosphatase 1</fullName>
    </submittedName>
</protein>
<reference evidence="2 3" key="1">
    <citation type="submission" date="2016-10" db="EMBL/GenBank/DDBJ databases">
        <authorList>
            <person name="de Groot N.N."/>
        </authorList>
    </citation>
    <scope>NUCLEOTIDE SEQUENCE [LARGE SCALE GENOMIC DNA]</scope>
    <source>
        <strain evidence="2 3">DSM 2872</strain>
    </source>
</reference>
<feature type="domain" description="Calcineurin-like phosphoesterase" evidence="1">
    <location>
        <begin position="9"/>
        <end position="199"/>
    </location>
</feature>
<dbReference type="InterPro" id="IPR006186">
    <property type="entry name" value="Ser/Thr-sp_prot-phosphatase"/>
</dbReference>
<dbReference type="Gene3D" id="3.60.21.10">
    <property type="match status" value="1"/>
</dbReference>
<dbReference type="Pfam" id="PF00149">
    <property type="entry name" value="Metallophos"/>
    <property type="match status" value="1"/>
</dbReference>
<evidence type="ECO:0000259" key="1">
    <source>
        <dbReference type="Pfam" id="PF00149"/>
    </source>
</evidence>
<dbReference type="Proteomes" id="UP000183469">
    <property type="component" value="Unassembled WGS sequence"/>
</dbReference>
<evidence type="ECO:0000313" key="3">
    <source>
        <dbReference type="Proteomes" id="UP000183469"/>
    </source>
</evidence>
<organism evidence="2 3">
    <name type="scientific">Selenomonas ruminantium</name>
    <dbReference type="NCBI Taxonomy" id="971"/>
    <lineage>
        <taxon>Bacteria</taxon>
        <taxon>Bacillati</taxon>
        <taxon>Bacillota</taxon>
        <taxon>Negativicutes</taxon>
        <taxon>Selenomonadales</taxon>
        <taxon>Selenomonadaceae</taxon>
        <taxon>Selenomonas</taxon>
    </lineage>
</organism>
<dbReference type="PRINTS" id="PR00114">
    <property type="entry name" value="STPHPHTASE"/>
</dbReference>